<reference evidence="2 3" key="1">
    <citation type="submission" date="2024-05" db="EMBL/GenBank/DDBJ databases">
        <title>Genome sequencing and assembly of Indian major carp, Cirrhinus mrigala (Hamilton, 1822).</title>
        <authorList>
            <person name="Mohindra V."/>
            <person name="Chowdhury L.M."/>
            <person name="Lal K."/>
            <person name="Jena J.K."/>
        </authorList>
    </citation>
    <scope>NUCLEOTIDE SEQUENCE [LARGE SCALE GENOMIC DNA]</scope>
    <source>
        <strain evidence="2">CM1030</strain>
        <tissue evidence="2">Blood</tissue>
    </source>
</reference>
<feature type="compositionally biased region" description="Basic and acidic residues" evidence="1">
    <location>
        <begin position="1"/>
        <end position="40"/>
    </location>
</feature>
<protein>
    <submittedName>
        <fullName evidence="2">Uncharacterized protein</fullName>
    </submittedName>
</protein>
<dbReference type="AlphaFoldDB" id="A0ABD0QI38"/>
<feature type="region of interest" description="Disordered" evidence="1">
    <location>
        <begin position="1"/>
        <end position="65"/>
    </location>
</feature>
<evidence type="ECO:0000313" key="2">
    <source>
        <dbReference type="EMBL" id="KAL0185889.1"/>
    </source>
</evidence>
<organism evidence="2 3">
    <name type="scientific">Cirrhinus mrigala</name>
    <name type="common">Mrigala</name>
    <dbReference type="NCBI Taxonomy" id="683832"/>
    <lineage>
        <taxon>Eukaryota</taxon>
        <taxon>Metazoa</taxon>
        <taxon>Chordata</taxon>
        <taxon>Craniata</taxon>
        <taxon>Vertebrata</taxon>
        <taxon>Euteleostomi</taxon>
        <taxon>Actinopterygii</taxon>
        <taxon>Neopterygii</taxon>
        <taxon>Teleostei</taxon>
        <taxon>Ostariophysi</taxon>
        <taxon>Cypriniformes</taxon>
        <taxon>Cyprinidae</taxon>
        <taxon>Labeoninae</taxon>
        <taxon>Labeonini</taxon>
        <taxon>Cirrhinus</taxon>
    </lineage>
</organism>
<accession>A0ABD0QI38</accession>
<proteinExistence type="predicted"/>
<feature type="compositionally biased region" description="Acidic residues" evidence="1">
    <location>
        <begin position="50"/>
        <end position="65"/>
    </location>
</feature>
<gene>
    <name evidence="2" type="ORF">M9458_017559</name>
</gene>
<feature type="non-terminal residue" evidence="2">
    <location>
        <position position="1"/>
    </location>
</feature>
<evidence type="ECO:0000313" key="3">
    <source>
        <dbReference type="Proteomes" id="UP001529510"/>
    </source>
</evidence>
<dbReference type="Proteomes" id="UP001529510">
    <property type="component" value="Unassembled WGS sequence"/>
</dbReference>
<feature type="non-terminal residue" evidence="2">
    <location>
        <position position="65"/>
    </location>
</feature>
<comment type="caution">
    <text evidence="2">The sequence shown here is derived from an EMBL/GenBank/DDBJ whole genome shotgun (WGS) entry which is preliminary data.</text>
</comment>
<name>A0ABD0QI38_CIRMR</name>
<sequence>KVKDSSDERTSKYFQDSEVKTEEPEDMSDHSEEMSPKLIEHSSPTKQVKEDEEESEDEEDWEEVE</sequence>
<dbReference type="EMBL" id="JAMKFB020000008">
    <property type="protein sequence ID" value="KAL0185889.1"/>
    <property type="molecule type" value="Genomic_DNA"/>
</dbReference>
<keyword evidence="3" id="KW-1185">Reference proteome</keyword>
<evidence type="ECO:0000256" key="1">
    <source>
        <dbReference type="SAM" id="MobiDB-lite"/>
    </source>
</evidence>